<dbReference type="InterPro" id="IPR030489">
    <property type="entry name" value="TR_Rrf2-type_CS"/>
</dbReference>
<dbReference type="NCBIfam" id="TIGR00738">
    <property type="entry name" value="rrf2_super"/>
    <property type="match status" value="1"/>
</dbReference>
<accession>T0ZCN1</accession>
<dbReference type="EMBL" id="AUZZ01007070">
    <property type="protein sequence ID" value="EQD43659.1"/>
    <property type="molecule type" value="Genomic_DNA"/>
</dbReference>
<dbReference type="PANTHER" id="PTHR33221">
    <property type="entry name" value="WINGED HELIX-TURN-HELIX TRANSCRIPTIONAL REGULATOR, RRF2 FAMILY"/>
    <property type="match status" value="1"/>
</dbReference>
<dbReference type="GO" id="GO:0005829">
    <property type="term" value="C:cytosol"/>
    <property type="evidence" value="ECO:0007669"/>
    <property type="project" value="TreeGrafter"/>
</dbReference>
<gene>
    <name evidence="1" type="ORF">B1B_19529</name>
    <name evidence="2" type="ORF">B2A_09791</name>
</gene>
<dbReference type="Gene3D" id="1.10.10.10">
    <property type="entry name" value="Winged helix-like DNA-binding domain superfamily/Winged helix DNA-binding domain"/>
    <property type="match status" value="1"/>
</dbReference>
<reference evidence="1" key="2">
    <citation type="journal article" date="2014" name="ISME J.">
        <title>Microbial stratification in low pH oxic and suboxic macroscopic growths along an acid mine drainage.</title>
        <authorList>
            <person name="Mendez-Garcia C."/>
            <person name="Mesa V."/>
            <person name="Sprenger R.R."/>
            <person name="Richter M."/>
            <person name="Diez M.S."/>
            <person name="Solano J."/>
            <person name="Bargiela R."/>
            <person name="Golyshina O.V."/>
            <person name="Manteca A."/>
            <person name="Ramos J.L."/>
            <person name="Gallego J.R."/>
            <person name="Llorente I."/>
            <person name="Martins Dos Santos V.A."/>
            <person name="Jensen O.N."/>
            <person name="Pelaez A.I."/>
            <person name="Sanchez J."/>
            <person name="Ferrer M."/>
        </authorList>
    </citation>
    <scope>NUCLEOTIDE SEQUENCE</scope>
</reference>
<dbReference type="Pfam" id="PF02082">
    <property type="entry name" value="Rrf2"/>
    <property type="match status" value="1"/>
</dbReference>
<evidence type="ECO:0000313" key="1">
    <source>
        <dbReference type="EMBL" id="EQD26584.1"/>
    </source>
</evidence>
<dbReference type="PROSITE" id="PS51197">
    <property type="entry name" value="HTH_RRF2_2"/>
    <property type="match status" value="1"/>
</dbReference>
<dbReference type="InterPro" id="IPR036390">
    <property type="entry name" value="WH_DNA-bd_sf"/>
</dbReference>
<dbReference type="InterPro" id="IPR036388">
    <property type="entry name" value="WH-like_DNA-bd_sf"/>
</dbReference>
<dbReference type="PANTHER" id="PTHR33221:SF13">
    <property type="entry name" value="TRANSCRIPTIONAL REGULATOR-RELATED"/>
    <property type="match status" value="1"/>
</dbReference>
<name>T0ZCN1_9ZZZZ</name>
<reference evidence="1" key="1">
    <citation type="submission" date="2013-08" db="EMBL/GenBank/DDBJ databases">
        <authorList>
            <person name="Mendez C."/>
            <person name="Richter M."/>
            <person name="Ferrer M."/>
            <person name="Sanchez J."/>
        </authorList>
    </citation>
    <scope>NUCLEOTIDE SEQUENCE</scope>
</reference>
<organism evidence="1">
    <name type="scientific">mine drainage metagenome</name>
    <dbReference type="NCBI Taxonomy" id="410659"/>
    <lineage>
        <taxon>unclassified sequences</taxon>
        <taxon>metagenomes</taxon>
        <taxon>ecological metagenomes</taxon>
    </lineage>
</organism>
<dbReference type="GO" id="GO:0003700">
    <property type="term" value="F:DNA-binding transcription factor activity"/>
    <property type="evidence" value="ECO:0007669"/>
    <property type="project" value="TreeGrafter"/>
</dbReference>
<comment type="caution">
    <text evidence="1">The sequence shown here is derived from an EMBL/GenBank/DDBJ whole genome shotgun (WGS) entry which is preliminary data.</text>
</comment>
<proteinExistence type="predicted"/>
<dbReference type="EMBL" id="AUZY01013116">
    <property type="protein sequence ID" value="EQD26584.1"/>
    <property type="molecule type" value="Genomic_DNA"/>
</dbReference>
<dbReference type="InterPro" id="IPR000944">
    <property type="entry name" value="Tscrpt_reg_Rrf2"/>
</dbReference>
<evidence type="ECO:0000313" key="2">
    <source>
        <dbReference type="EMBL" id="EQD43659.1"/>
    </source>
</evidence>
<dbReference type="AlphaFoldDB" id="T0ZCN1"/>
<dbReference type="PROSITE" id="PS01332">
    <property type="entry name" value="HTH_RRF2_1"/>
    <property type="match status" value="1"/>
</dbReference>
<sequence>MQCYPSAMKLPEGVEWALHCALLIAEAPDGMALPRRVLAEHHELPEAYLAKHLQALVRAGLLQATPGPSGGFRLARPASQISVLDVVEAIEGAASPFVCREIRQRGTGAARPEECLRPCAIAAAMAQAHQAWQESLRTVTLDQLVHRVPQTVRKRNRVKFSADR</sequence>
<dbReference type="SUPFAM" id="SSF46785">
    <property type="entry name" value="Winged helix' DNA-binding domain"/>
    <property type="match status" value="1"/>
</dbReference>
<protein>
    <submittedName>
        <fullName evidence="1">BadM/Rrf2 family transcriptional regulator</fullName>
    </submittedName>
</protein>